<accession>A0A177BAT0</accession>
<sequence length="431" mass="49909">MSKLTKTDSNSSTVSLPTSKKYMEKGILPFKPFMEELDNIKSMAQSMNQIINEEDVIVDSLKNKRVDFCKWKSLDNIRGNTFNNVFNYKHIFDSCCEEQSDVEQDFFNVKIYQKSFLKEFASQNDITFSGYEADCNSSISESIINDIGDFVDIDEIDGTDDTDEFVSESDSGSSSCNSDLEFRELESEYEYDYDELESISDIFQECDNVNFTSDGGSECYNKYCNFYQFDSDDVFLESMVPGNFFDIGLSISSDSNKFNQSVDLFTKQLKNFTFKNEKNKSHDVYPVQTNPLDLSIKKIERKSHNSKIQHCLLQEISEPIIQDTYERKLKNIMPLSVSSPNLPNIYYTKTKRSKSCPSRCIEEYVGSELRKYGDTFHEEIQSYEKISKIQLFLVTITVVCMNCFNVSFQVIQLIFKNVVLIILLFLNYFDF</sequence>
<feature type="transmembrane region" description="Helical" evidence="1">
    <location>
        <begin position="410"/>
        <end position="429"/>
    </location>
</feature>
<reference evidence="2 3" key="1">
    <citation type="submission" date="2016-04" db="EMBL/GenBank/DDBJ databases">
        <title>The genome of Intoshia linei affirms orthonectids as highly simplified spiralians.</title>
        <authorList>
            <person name="Mikhailov K.V."/>
            <person name="Slusarev G.S."/>
            <person name="Nikitin M.A."/>
            <person name="Logacheva M.D."/>
            <person name="Penin A."/>
            <person name="Aleoshin V."/>
            <person name="Panchin Y.V."/>
        </authorList>
    </citation>
    <scope>NUCLEOTIDE SEQUENCE [LARGE SCALE GENOMIC DNA]</scope>
    <source>
        <strain evidence="2">Intl2013</strain>
        <tissue evidence="2">Whole animal</tissue>
    </source>
</reference>
<dbReference type="Proteomes" id="UP000078046">
    <property type="component" value="Unassembled WGS sequence"/>
</dbReference>
<organism evidence="2 3">
    <name type="scientific">Intoshia linei</name>
    <dbReference type="NCBI Taxonomy" id="1819745"/>
    <lineage>
        <taxon>Eukaryota</taxon>
        <taxon>Metazoa</taxon>
        <taxon>Spiralia</taxon>
        <taxon>Lophotrochozoa</taxon>
        <taxon>Mesozoa</taxon>
        <taxon>Orthonectida</taxon>
        <taxon>Rhopaluridae</taxon>
        <taxon>Intoshia</taxon>
    </lineage>
</organism>
<keyword evidence="3" id="KW-1185">Reference proteome</keyword>
<dbReference type="EMBL" id="LWCA01000052">
    <property type="protein sequence ID" value="OAF71427.1"/>
    <property type="molecule type" value="Genomic_DNA"/>
</dbReference>
<evidence type="ECO:0000313" key="3">
    <source>
        <dbReference type="Proteomes" id="UP000078046"/>
    </source>
</evidence>
<keyword evidence="1" id="KW-0812">Transmembrane</keyword>
<dbReference type="AlphaFoldDB" id="A0A177BAT0"/>
<evidence type="ECO:0000256" key="1">
    <source>
        <dbReference type="SAM" id="Phobius"/>
    </source>
</evidence>
<proteinExistence type="predicted"/>
<comment type="caution">
    <text evidence="2">The sequence shown here is derived from an EMBL/GenBank/DDBJ whole genome shotgun (WGS) entry which is preliminary data.</text>
</comment>
<keyword evidence="1" id="KW-1133">Transmembrane helix</keyword>
<evidence type="ECO:0000313" key="2">
    <source>
        <dbReference type="EMBL" id="OAF71427.1"/>
    </source>
</evidence>
<protein>
    <submittedName>
        <fullName evidence="2">Uncharacterized protein</fullName>
    </submittedName>
</protein>
<name>A0A177BAT0_9BILA</name>
<gene>
    <name evidence="2" type="ORF">A3Q56_00800</name>
</gene>
<keyword evidence="1" id="KW-0472">Membrane</keyword>